<sequence length="244" mass="28537">MRYSVHPGADKMYQDLRPFYWWQGMKNDVATYVGKCLTCAKVKAEHQRPSGLLEQTEIPQWKCEQIAMDFITKLPRTSSGHDSIWVIIDRFTKSAHFLPIRKNYKMKKLARLYVNEIVVRHGVPLSVISDQDNRFTSRFWKSLQQSLGTSVNLSTAYHPQTDDKSERTIQILEDMRLLLKLPRFNKDYKHHVAAKRVTQKNGESLWNSRLRLPDELHGVHDVFHVSNHKKCLADELLVIPLEEI</sequence>
<dbReference type="InterPro" id="IPR036397">
    <property type="entry name" value="RNaseH_sf"/>
</dbReference>
<gene>
    <name evidence="2" type="ORF">E3N88_29586</name>
</gene>
<dbReference type="PANTHER" id="PTHR37984">
    <property type="entry name" value="PROTEIN CBG26694"/>
    <property type="match status" value="1"/>
</dbReference>
<dbReference type="PANTHER" id="PTHR37984:SF5">
    <property type="entry name" value="PROTEIN NYNRIN-LIKE"/>
    <property type="match status" value="1"/>
</dbReference>
<proteinExistence type="predicted"/>
<evidence type="ECO:0000259" key="1">
    <source>
        <dbReference type="PROSITE" id="PS50994"/>
    </source>
</evidence>
<reference evidence="2 3" key="1">
    <citation type="submission" date="2019-05" db="EMBL/GenBank/DDBJ databases">
        <title>Mikania micrantha, genome provides insights into the molecular mechanism of rapid growth.</title>
        <authorList>
            <person name="Liu B."/>
        </authorList>
    </citation>
    <scope>NUCLEOTIDE SEQUENCE [LARGE SCALE GENOMIC DNA]</scope>
    <source>
        <strain evidence="2">NLD-2019</strain>
        <tissue evidence="2">Leaf</tissue>
    </source>
</reference>
<keyword evidence="3" id="KW-1185">Reference proteome</keyword>
<evidence type="ECO:0000313" key="3">
    <source>
        <dbReference type="Proteomes" id="UP000326396"/>
    </source>
</evidence>
<comment type="caution">
    <text evidence="2">The sequence shown here is derived from an EMBL/GenBank/DDBJ whole genome shotgun (WGS) entry which is preliminary data.</text>
</comment>
<dbReference type="EMBL" id="SZYD01000015">
    <property type="protein sequence ID" value="KAD3640363.1"/>
    <property type="molecule type" value="Genomic_DNA"/>
</dbReference>
<dbReference type="Gene3D" id="1.10.340.70">
    <property type="match status" value="1"/>
</dbReference>
<dbReference type="PROSITE" id="PS50994">
    <property type="entry name" value="INTEGRASE"/>
    <property type="match status" value="1"/>
</dbReference>
<dbReference type="GO" id="GO:0015074">
    <property type="term" value="P:DNA integration"/>
    <property type="evidence" value="ECO:0007669"/>
    <property type="project" value="InterPro"/>
</dbReference>
<dbReference type="InterPro" id="IPR041588">
    <property type="entry name" value="Integrase_H2C2"/>
</dbReference>
<feature type="domain" description="Integrase catalytic" evidence="1">
    <location>
        <begin position="55"/>
        <end position="221"/>
    </location>
</feature>
<dbReference type="Gene3D" id="3.30.420.10">
    <property type="entry name" value="Ribonuclease H-like superfamily/Ribonuclease H"/>
    <property type="match status" value="1"/>
</dbReference>
<dbReference type="Pfam" id="PF17921">
    <property type="entry name" value="Integrase_H2C2"/>
    <property type="match status" value="1"/>
</dbReference>
<dbReference type="Proteomes" id="UP000326396">
    <property type="component" value="Linkage Group LG5"/>
</dbReference>
<dbReference type="AlphaFoldDB" id="A0A5N6MJM3"/>
<dbReference type="OrthoDB" id="1938712at2759"/>
<dbReference type="SUPFAM" id="SSF53098">
    <property type="entry name" value="Ribonuclease H-like"/>
    <property type="match status" value="1"/>
</dbReference>
<dbReference type="InterPro" id="IPR012337">
    <property type="entry name" value="RNaseH-like_sf"/>
</dbReference>
<name>A0A5N6MJM3_9ASTR</name>
<dbReference type="InterPro" id="IPR001584">
    <property type="entry name" value="Integrase_cat-core"/>
</dbReference>
<dbReference type="InterPro" id="IPR050951">
    <property type="entry name" value="Retrovirus_Pol_polyprotein"/>
</dbReference>
<protein>
    <recommendedName>
        <fullName evidence="1">Integrase catalytic domain-containing protein</fullName>
    </recommendedName>
</protein>
<dbReference type="GO" id="GO:0003676">
    <property type="term" value="F:nucleic acid binding"/>
    <property type="evidence" value="ECO:0007669"/>
    <property type="project" value="InterPro"/>
</dbReference>
<evidence type="ECO:0000313" key="2">
    <source>
        <dbReference type="EMBL" id="KAD3640363.1"/>
    </source>
</evidence>
<organism evidence="2 3">
    <name type="scientific">Mikania micrantha</name>
    <name type="common">bitter vine</name>
    <dbReference type="NCBI Taxonomy" id="192012"/>
    <lineage>
        <taxon>Eukaryota</taxon>
        <taxon>Viridiplantae</taxon>
        <taxon>Streptophyta</taxon>
        <taxon>Embryophyta</taxon>
        <taxon>Tracheophyta</taxon>
        <taxon>Spermatophyta</taxon>
        <taxon>Magnoliopsida</taxon>
        <taxon>eudicotyledons</taxon>
        <taxon>Gunneridae</taxon>
        <taxon>Pentapetalae</taxon>
        <taxon>asterids</taxon>
        <taxon>campanulids</taxon>
        <taxon>Asterales</taxon>
        <taxon>Asteraceae</taxon>
        <taxon>Asteroideae</taxon>
        <taxon>Heliantheae alliance</taxon>
        <taxon>Eupatorieae</taxon>
        <taxon>Mikania</taxon>
    </lineage>
</organism>
<accession>A0A5N6MJM3</accession>